<keyword evidence="16" id="KW-1185">Reference proteome</keyword>
<accession>A0A7J7MZP5</accession>
<dbReference type="Proteomes" id="UP000541444">
    <property type="component" value="Unassembled WGS sequence"/>
</dbReference>
<keyword evidence="9" id="KW-0472">Membrane</keyword>
<evidence type="ECO:0000256" key="3">
    <source>
        <dbReference type="ARBA" id="ARBA00022473"/>
    </source>
</evidence>
<evidence type="ECO:0000256" key="7">
    <source>
        <dbReference type="ARBA" id="ARBA00022833"/>
    </source>
</evidence>
<dbReference type="InterPro" id="IPR000433">
    <property type="entry name" value="Znf_ZZ"/>
</dbReference>
<keyword evidence="3" id="KW-0217">Developmental protein</keyword>
<dbReference type="CDD" id="cd02249">
    <property type="entry name" value="ZZ"/>
    <property type="match status" value="1"/>
</dbReference>
<dbReference type="InterPro" id="IPR004252">
    <property type="entry name" value="Probable_transposase_24"/>
</dbReference>
<dbReference type="GO" id="GO:0008270">
    <property type="term" value="F:zinc ion binding"/>
    <property type="evidence" value="ECO:0007669"/>
    <property type="project" value="UniProtKB-KW"/>
</dbReference>
<evidence type="ECO:0000259" key="14">
    <source>
        <dbReference type="PROSITE" id="PS50135"/>
    </source>
</evidence>
<keyword evidence="5" id="KW-0479">Metal-binding</keyword>
<evidence type="ECO:0000256" key="12">
    <source>
        <dbReference type="PROSITE-ProRule" id="PRU00228"/>
    </source>
</evidence>
<dbReference type="GO" id="GO:0005829">
    <property type="term" value="C:cytosol"/>
    <property type="evidence" value="ECO:0007669"/>
    <property type="project" value="TreeGrafter"/>
</dbReference>
<dbReference type="EMBL" id="JACGCM010001165">
    <property type="protein sequence ID" value="KAF6160405.1"/>
    <property type="molecule type" value="Genomic_DNA"/>
</dbReference>
<name>A0A7J7MZP5_9MAGN</name>
<dbReference type="InterPro" id="IPR045189">
    <property type="entry name" value="UBR4-like"/>
</dbReference>
<comment type="similarity">
    <text evidence="2">Belongs to the UBR4 family.</text>
</comment>
<feature type="region of interest" description="Disordered" evidence="13">
    <location>
        <begin position="1"/>
        <end position="26"/>
    </location>
</feature>
<sequence>NIHSRALSSSRRRGLSRGSKPLPDGKKKKFGKFTNVLDEFIHIVKTELELTFDLRRVANFTILRHINDAWKRHKSRLNKKYIKDAFQSQSKKNTENCNKVKASCTTGRTSMAIVRHNLAVERNVLDEDVGRADVFIKAHTKANKTYQCPEIITFGKDKKGHTMDMGIYITPSFVANAIHIVEENEDLKATNNELKTMLLNMRKDLDDHIKKTSGAPQIQPSSSYNAPSNSLQATQRKQSDLNRECKLNGCPEGIVAYGIVADVSPDAYCHNKQLGDGYYKIEIFNVINEDASLFRQDSFTKTMGDVYLIFHITYIIIEIIFSLYPDPSDVGSKFMRDDLLWGILDIDGLMDVLWGILDIVQPNTQTINKIFVPSVELIYSYVECLVLHQNNTGSRHSVTPAVALLKKLVFAPYAAVQTSTRLLQVPYPQQTMLGTDDAVENIALTTPPAASSDIASATGGITQVLIEEDSAISSVQYCCDGCSTVSILRHRWHCTVCPDFDLCEACYQVLDADSLPQPHSREHPMSAIRIEVESICGDGNEIHFSMDEISGGSSLLPVAASEDADIQSSSPSIHLLEADDEPVEFPSPSLINQRTVSISASKRVVNSLLLLELVE</sequence>
<dbReference type="PANTHER" id="PTHR21725:SF1">
    <property type="entry name" value="E3 UBIQUITIN-PROTEIN LIGASE UBR4"/>
    <property type="match status" value="1"/>
</dbReference>
<protein>
    <recommendedName>
        <fullName evidence="11">Auxin transport protein BIG</fullName>
    </recommendedName>
</protein>
<reference evidence="15 16" key="1">
    <citation type="journal article" date="2020" name="IScience">
        <title>Genome Sequencing of the Endangered Kingdonia uniflora (Circaeasteraceae, Ranunculales) Reveals Potential Mechanisms of Evolutionary Specialization.</title>
        <authorList>
            <person name="Sun Y."/>
            <person name="Deng T."/>
            <person name="Zhang A."/>
            <person name="Moore M.J."/>
            <person name="Landis J.B."/>
            <person name="Lin N."/>
            <person name="Zhang H."/>
            <person name="Zhang X."/>
            <person name="Huang J."/>
            <person name="Zhang X."/>
            <person name="Sun H."/>
            <person name="Wang H."/>
        </authorList>
    </citation>
    <scope>NUCLEOTIDE SEQUENCE [LARGE SCALE GENOMIC DNA]</scope>
    <source>
        <strain evidence="15">TB1705</strain>
        <tissue evidence="15">Leaf</tissue>
    </source>
</reference>
<feature type="compositionally biased region" description="Polar residues" evidence="13">
    <location>
        <begin position="214"/>
        <end position="230"/>
    </location>
</feature>
<dbReference type="AlphaFoldDB" id="A0A7J7MZP5"/>
<keyword evidence="4" id="KW-0812">Transmembrane</keyword>
<dbReference type="PROSITE" id="PS01357">
    <property type="entry name" value="ZF_ZZ_1"/>
    <property type="match status" value="1"/>
</dbReference>
<evidence type="ECO:0000313" key="16">
    <source>
        <dbReference type="Proteomes" id="UP000541444"/>
    </source>
</evidence>
<dbReference type="SMART" id="SM00291">
    <property type="entry name" value="ZnF_ZZ"/>
    <property type="match status" value="1"/>
</dbReference>
<feature type="domain" description="ZZ-type" evidence="14">
    <location>
        <begin position="474"/>
        <end position="533"/>
    </location>
</feature>
<comment type="subcellular location">
    <subcellularLocation>
        <location evidence="1">Membrane</location>
        <topology evidence="1">Multi-pass membrane protein</topology>
    </subcellularLocation>
</comment>
<dbReference type="FunFam" id="3.30.60.90:FF:000010">
    <property type="entry name" value="auxin transport protein BIG"/>
    <property type="match status" value="1"/>
</dbReference>
<keyword evidence="7" id="KW-0862">Zinc</keyword>
<evidence type="ECO:0000256" key="11">
    <source>
        <dbReference type="ARBA" id="ARBA00070858"/>
    </source>
</evidence>
<evidence type="ECO:0000256" key="5">
    <source>
        <dbReference type="ARBA" id="ARBA00022723"/>
    </source>
</evidence>
<proteinExistence type="inferred from homology"/>
<dbReference type="PROSITE" id="PS50135">
    <property type="entry name" value="ZF_ZZ_2"/>
    <property type="match status" value="1"/>
</dbReference>
<feature type="non-terminal residue" evidence="15">
    <location>
        <position position="1"/>
    </location>
</feature>
<dbReference type="Gene3D" id="3.30.60.90">
    <property type="match status" value="1"/>
</dbReference>
<evidence type="ECO:0000256" key="6">
    <source>
        <dbReference type="ARBA" id="ARBA00022771"/>
    </source>
</evidence>
<dbReference type="GO" id="GO:0009734">
    <property type="term" value="P:auxin-activated signaling pathway"/>
    <property type="evidence" value="ECO:0007669"/>
    <property type="project" value="UniProtKB-KW"/>
</dbReference>
<keyword evidence="8" id="KW-1133">Transmembrane helix</keyword>
<gene>
    <name evidence="15" type="ORF">GIB67_019174</name>
</gene>
<organism evidence="15 16">
    <name type="scientific">Kingdonia uniflora</name>
    <dbReference type="NCBI Taxonomy" id="39325"/>
    <lineage>
        <taxon>Eukaryota</taxon>
        <taxon>Viridiplantae</taxon>
        <taxon>Streptophyta</taxon>
        <taxon>Embryophyta</taxon>
        <taxon>Tracheophyta</taxon>
        <taxon>Spermatophyta</taxon>
        <taxon>Magnoliopsida</taxon>
        <taxon>Ranunculales</taxon>
        <taxon>Circaeasteraceae</taxon>
        <taxon>Kingdonia</taxon>
    </lineage>
</organism>
<evidence type="ECO:0000256" key="4">
    <source>
        <dbReference type="ARBA" id="ARBA00022692"/>
    </source>
</evidence>
<keyword evidence="10" id="KW-0927">Auxin signaling pathway</keyword>
<dbReference type="InterPro" id="IPR043145">
    <property type="entry name" value="Znf_ZZ_sf"/>
</dbReference>
<dbReference type="Pfam" id="PF00569">
    <property type="entry name" value="ZZ"/>
    <property type="match status" value="1"/>
</dbReference>
<dbReference type="GO" id="GO:0009506">
    <property type="term" value="C:plasmodesma"/>
    <property type="evidence" value="ECO:0007669"/>
    <property type="project" value="TreeGrafter"/>
</dbReference>
<evidence type="ECO:0000256" key="8">
    <source>
        <dbReference type="ARBA" id="ARBA00022989"/>
    </source>
</evidence>
<dbReference type="Pfam" id="PF03004">
    <property type="entry name" value="Transposase_24"/>
    <property type="match status" value="1"/>
</dbReference>
<evidence type="ECO:0000256" key="13">
    <source>
        <dbReference type="SAM" id="MobiDB-lite"/>
    </source>
</evidence>
<evidence type="ECO:0000256" key="1">
    <source>
        <dbReference type="ARBA" id="ARBA00004141"/>
    </source>
</evidence>
<dbReference type="OrthoDB" id="1732166at2759"/>
<dbReference type="GO" id="GO:0009926">
    <property type="term" value="P:auxin polar transport"/>
    <property type="evidence" value="ECO:0007669"/>
    <property type="project" value="TreeGrafter"/>
</dbReference>
<evidence type="ECO:0000256" key="9">
    <source>
        <dbReference type="ARBA" id="ARBA00023136"/>
    </source>
</evidence>
<feature type="region of interest" description="Disordered" evidence="13">
    <location>
        <begin position="210"/>
        <end position="230"/>
    </location>
</feature>
<evidence type="ECO:0000256" key="10">
    <source>
        <dbReference type="ARBA" id="ARBA00023294"/>
    </source>
</evidence>
<dbReference type="PANTHER" id="PTHR21725">
    <property type="entry name" value="E3 UBIQUITIN-PROTEIN LIGASE UBR4"/>
    <property type="match status" value="1"/>
</dbReference>
<dbReference type="GO" id="GO:0016020">
    <property type="term" value="C:membrane"/>
    <property type="evidence" value="ECO:0007669"/>
    <property type="project" value="UniProtKB-SubCell"/>
</dbReference>
<evidence type="ECO:0000256" key="2">
    <source>
        <dbReference type="ARBA" id="ARBA00009970"/>
    </source>
</evidence>
<evidence type="ECO:0000313" key="15">
    <source>
        <dbReference type="EMBL" id="KAF6160405.1"/>
    </source>
</evidence>
<keyword evidence="6 12" id="KW-0863">Zinc-finger</keyword>
<comment type="caution">
    <text evidence="15">The sequence shown here is derived from an EMBL/GenBank/DDBJ whole genome shotgun (WGS) entry which is preliminary data.</text>
</comment>
<dbReference type="SUPFAM" id="SSF57850">
    <property type="entry name" value="RING/U-box"/>
    <property type="match status" value="1"/>
</dbReference>